<dbReference type="STRING" id="3880.G7ZYF4"/>
<keyword evidence="1" id="KW-0479">Metal-binding</keyword>
<sequence>MAVINIGSSHSPDEEYIGDRNDKSSWFGESEIIDAFNQFSMDMKNIEKEIDRRNIDPKLRNRCGHGVSPYELLIPSSGCGATGRWVPNSATA</sequence>
<proteinExistence type="predicted"/>
<dbReference type="EnsemblPlants" id="KEH31066">
    <property type="protein sequence ID" value="KEH31066"/>
    <property type="gene ID" value="MTR_4g088805"/>
</dbReference>
<evidence type="ECO:0000313" key="10">
    <source>
        <dbReference type="Proteomes" id="UP000265566"/>
    </source>
</evidence>
<evidence type="ECO:0000313" key="9">
    <source>
        <dbReference type="Proteomes" id="UP000002051"/>
    </source>
</evidence>
<feature type="domain" description="Lipoxygenase" evidence="5">
    <location>
        <begin position="1"/>
        <end position="92"/>
    </location>
</feature>
<dbReference type="Gramene" id="rna25001">
    <property type="protein sequence ID" value="RHN62425.1"/>
    <property type="gene ID" value="gene25001"/>
</dbReference>
<name>G7ZYF4_MEDTR</name>
<feature type="compositionally biased region" description="Polar residues" evidence="4">
    <location>
        <begin position="1"/>
        <end position="10"/>
    </location>
</feature>
<dbReference type="Proteomes" id="UP000265566">
    <property type="component" value="Chromosome 4"/>
</dbReference>
<dbReference type="PaxDb" id="3880-AES84242"/>
<dbReference type="EC" id="1.13.11.12" evidence="7"/>
<organism evidence="6 9">
    <name type="scientific">Medicago truncatula</name>
    <name type="common">Barrel medic</name>
    <name type="synonym">Medicago tribuloides</name>
    <dbReference type="NCBI Taxonomy" id="3880"/>
    <lineage>
        <taxon>Eukaryota</taxon>
        <taxon>Viridiplantae</taxon>
        <taxon>Streptophyta</taxon>
        <taxon>Embryophyta</taxon>
        <taxon>Tracheophyta</taxon>
        <taxon>Spermatophyta</taxon>
        <taxon>Magnoliopsida</taxon>
        <taxon>eudicotyledons</taxon>
        <taxon>Gunneridae</taxon>
        <taxon>Pentapetalae</taxon>
        <taxon>rosids</taxon>
        <taxon>fabids</taxon>
        <taxon>Fabales</taxon>
        <taxon>Fabaceae</taxon>
        <taxon>Papilionoideae</taxon>
        <taxon>50 kb inversion clade</taxon>
        <taxon>NPAAA clade</taxon>
        <taxon>Hologalegina</taxon>
        <taxon>IRL clade</taxon>
        <taxon>Trifolieae</taxon>
        <taxon>Medicago</taxon>
    </lineage>
</organism>
<dbReference type="HOGENOM" id="CLU_2416619_0_0_1"/>
<keyword evidence="2" id="KW-0223">Dioxygenase</keyword>
<evidence type="ECO:0000256" key="2">
    <source>
        <dbReference type="ARBA" id="ARBA00022964"/>
    </source>
</evidence>
<dbReference type="SUPFAM" id="SSF48484">
    <property type="entry name" value="Lipoxigenase"/>
    <property type="match status" value="1"/>
</dbReference>
<evidence type="ECO:0000256" key="1">
    <source>
        <dbReference type="ARBA" id="ARBA00022723"/>
    </source>
</evidence>
<dbReference type="InterPro" id="IPR013819">
    <property type="entry name" value="LipOase_C"/>
</dbReference>
<dbReference type="eggNOG" id="ENOG502SHZ1">
    <property type="taxonomic scope" value="Eukaryota"/>
</dbReference>
<evidence type="ECO:0000313" key="8">
    <source>
        <dbReference type="EnsemblPlants" id="KEH31066"/>
    </source>
</evidence>
<reference evidence="8" key="3">
    <citation type="submission" date="2015-04" db="UniProtKB">
        <authorList>
            <consortium name="EnsemblPlants"/>
        </authorList>
    </citation>
    <scope>IDENTIFICATION</scope>
    <source>
        <strain evidence="8">cv. Jemalong A17</strain>
    </source>
</reference>
<dbReference type="GO" id="GO:0034440">
    <property type="term" value="P:lipid oxidation"/>
    <property type="evidence" value="ECO:0007669"/>
    <property type="project" value="InterPro"/>
</dbReference>
<evidence type="ECO:0000259" key="5">
    <source>
        <dbReference type="PROSITE" id="PS51393"/>
    </source>
</evidence>
<protein>
    <submittedName>
        <fullName evidence="6">Linoleate lipoxygenase</fullName>
    </submittedName>
    <submittedName>
        <fullName evidence="7">Putative linoleate 13S-lipoxygenase</fullName>
        <ecNumber evidence="7">1.13.11.12</ecNumber>
    </submittedName>
</protein>
<reference evidence="7" key="5">
    <citation type="journal article" date="2018" name="Nat. Plants">
        <title>Whole-genome landscape of Medicago truncatula symbiotic genes.</title>
        <authorList>
            <person name="Pecrix Y."/>
            <person name="Gamas P."/>
            <person name="Carrere S."/>
        </authorList>
    </citation>
    <scope>NUCLEOTIDE SEQUENCE</scope>
    <source>
        <tissue evidence="7">Leaves</tissue>
    </source>
</reference>
<reference evidence="6 9" key="2">
    <citation type="journal article" date="2014" name="BMC Genomics">
        <title>An improved genome release (version Mt4.0) for the model legume Medicago truncatula.</title>
        <authorList>
            <person name="Tang H."/>
            <person name="Krishnakumar V."/>
            <person name="Bidwell S."/>
            <person name="Rosen B."/>
            <person name="Chan A."/>
            <person name="Zhou S."/>
            <person name="Gentzbittel L."/>
            <person name="Childs K.L."/>
            <person name="Yandell M."/>
            <person name="Gundlach H."/>
            <person name="Mayer K.F."/>
            <person name="Schwartz D.C."/>
            <person name="Town C.D."/>
        </authorList>
    </citation>
    <scope>GENOME REANNOTATION</scope>
    <source>
        <strain evidence="6">A17</strain>
        <strain evidence="8 9">cv. Jemalong A17</strain>
    </source>
</reference>
<keyword evidence="9" id="KW-1185">Reference proteome</keyword>
<accession>G7ZYF4</accession>
<dbReference type="InterPro" id="IPR000907">
    <property type="entry name" value="LipOase"/>
</dbReference>
<reference evidence="6 9" key="1">
    <citation type="journal article" date="2011" name="Nature">
        <title>The Medicago genome provides insight into the evolution of rhizobial symbioses.</title>
        <authorList>
            <person name="Young N.D."/>
            <person name="Debelle F."/>
            <person name="Oldroyd G.E."/>
            <person name="Geurts R."/>
            <person name="Cannon S.B."/>
            <person name="Udvardi M.K."/>
            <person name="Benedito V.A."/>
            <person name="Mayer K.F."/>
            <person name="Gouzy J."/>
            <person name="Schoof H."/>
            <person name="Van de Peer Y."/>
            <person name="Proost S."/>
            <person name="Cook D.R."/>
            <person name="Meyers B.C."/>
            <person name="Spannagl M."/>
            <person name="Cheung F."/>
            <person name="De Mita S."/>
            <person name="Krishnakumar V."/>
            <person name="Gundlach H."/>
            <person name="Zhou S."/>
            <person name="Mudge J."/>
            <person name="Bharti A.K."/>
            <person name="Murray J.D."/>
            <person name="Naoumkina M.A."/>
            <person name="Rosen B."/>
            <person name="Silverstein K.A."/>
            <person name="Tang H."/>
            <person name="Rombauts S."/>
            <person name="Zhao P.X."/>
            <person name="Zhou P."/>
            <person name="Barbe V."/>
            <person name="Bardou P."/>
            <person name="Bechner M."/>
            <person name="Bellec A."/>
            <person name="Berger A."/>
            <person name="Berges H."/>
            <person name="Bidwell S."/>
            <person name="Bisseling T."/>
            <person name="Choisne N."/>
            <person name="Couloux A."/>
            <person name="Denny R."/>
            <person name="Deshpande S."/>
            <person name="Dai X."/>
            <person name="Doyle J.J."/>
            <person name="Dudez A.M."/>
            <person name="Farmer A.D."/>
            <person name="Fouteau S."/>
            <person name="Franken C."/>
            <person name="Gibelin C."/>
            <person name="Gish J."/>
            <person name="Goldstein S."/>
            <person name="Gonzalez A.J."/>
            <person name="Green P.J."/>
            <person name="Hallab A."/>
            <person name="Hartog M."/>
            <person name="Hua A."/>
            <person name="Humphray S.J."/>
            <person name="Jeong D.H."/>
            <person name="Jing Y."/>
            <person name="Jocker A."/>
            <person name="Kenton S.M."/>
            <person name="Kim D.J."/>
            <person name="Klee K."/>
            <person name="Lai H."/>
            <person name="Lang C."/>
            <person name="Lin S."/>
            <person name="Macmil S.L."/>
            <person name="Magdelenat G."/>
            <person name="Matthews L."/>
            <person name="McCorrison J."/>
            <person name="Monaghan E.L."/>
            <person name="Mun J.H."/>
            <person name="Najar F.Z."/>
            <person name="Nicholson C."/>
            <person name="Noirot C."/>
            <person name="O'Bleness M."/>
            <person name="Paule C.R."/>
            <person name="Poulain J."/>
            <person name="Prion F."/>
            <person name="Qin B."/>
            <person name="Qu C."/>
            <person name="Retzel E.F."/>
            <person name="Riddle C."/>
            <person name="Sallet E."/>
            <person name="Samain S."/>
            <person name="Samson N."/>
            <person name="Sanders I."/>
            <person name="Saurat O."/>
            <person name="Scarpelli C."/>
            <person name="Schiex T."/>
            <person name="Segurens B."/>
            <person name="Severin A.J."/>
            <person name="Sherrier D.J."/>
            <person name="Shi R."/>
            <person name="Sims S."/>
            <person name="Singer S.R."/>
            <person name="Sinharoy S."/>
            <person name="Sterck L."/>
            <person name="Viollet A."/>
            <person name="Wang B.B."/>
            <person name="Wang K."/>
            <person name="Wang M."/>
            <person name="Wang X."/>
            <person name="Warfsmann J."/>
            <person name="Weissenbach J."/>
            <person name="White D.D."/>
            <person name="White J.D."/>
            <person name="Wiley G.B."/>
            <person name="Wincker P."/>
            <person name="Xing Y."/>
            <person name="Yang L."/>
            <person name="Yao Z."/>
            <person name="Ying F."/>
            <person name="Zhai J."/>
            <person name="Zhou L."/>
            <person name="Zuber A."/>
            <person name="Denarie J."/>
            <person name="Dixon R.A."/>
            <person name="May G.D."/>
            <person name="Schwartz D.C."/>
            <person name="Rogers J."/>
            <person name="Quetier F."/>
            <person name="Town C.D."/>
            <person name="Roe B.A."/>
        </authorList>
    </citation>
    <scope>NUCLEOTIDE SEQUENCE [LARGE SCALE GENOMIC DNA]</scope>
    <source>
        <strain evidence="6">A17</strain>
        <strain evidence="8 9">cv. Jemalong A17</strain>
    </source>
</reference>
<dbReference type="GO" id="GO:0016165">
    <property type="term" value="F:linoleate 13S-lipoxygenase activity"/>
    <property type="evidence" value="ECO:0007669"/>
    <property type="project" value="UniProtKB-EC"/>
</dbReference>
<dbReference type="PANTHER" id="PTHR11771">
    <property type="entry name" value="LIPOXYGENASE"/>
    <property type="match status" value="1"/>
</dbReference>
<reference evidence="10" key="4">
    <citation type="journal article" date="2018" name="Nat. Plants">
        <title>Whole-genome landscape of Medicago truncatula symbiotic genes.</title>
        <authorList>
            <person name="Pecrix Y."/>
            <person name="Staton S.E."/>
            <person name="Sallet E."/>
            <person name="Lelandais-Briere C."/>
            <person name="Moreau S."/>
            <person name="Carrere S."/>
            <person name="Blein T."/>
            <person name="Jardinaud M.F."/>
            <person name="Latrasse D."/>
            <person name="Zouine M."/>
            <person name="Zahm M."/>
            <person name="Kreplak J."/>
            <person name="Mayjonade B."/>
            <person name="Satge C."/>
            <person name="Perez M."/>
            <person name="Cauet S."/>
            <person name="Marande W."/>
            <person name="Chantry-Darmon C."/>
            <person name="Lopez-Roques C."/>
            <person name="Bouchez O."/>
            <person name="Berard A."/>
            <person name="Debelle F."/>
            <person name="Munos S."/>
            <person name="Bendahmane A."/>
            <person name="Berges H."/>
            <person name="Niebel A."/>
            <person name="Buitink J."/>
            <person name="Frugier F."/>
            <person name="Benhamed M."/>
            <person name="Crespi M."/>
            <person name="Gouzy J."/>
            <person name="Gamas P."/>
        </authorList>
    </citation>
    <scope>NUCLEOTIDE SEQUENCE [LARGE SCALE GENOMIC DNA]</scope>
    <source>
        <strain evidence="10">cv. Jemalong A17</strain>
    </source>
</reference>
<dbReference type="Gene3D" id="1.20.245.10">
    <property type="entry name" value="Lipoxygenase-1, Domain 5"/>
    <property type="match status" value="1"/>
</dbReference>
<dbReference type="Proteomes" id="UP000002051">
    <property type="component" value="Chromosome 4"/>
</dbReference>
<dbReference type="AlphaFoldDB" id="G7ZYF4"/>
<evidence type="ECO:0000256" key="4">
    <source>
        <dbReference type="SAM" id="MobiDB-lite"/>
    </source>
</evidence>
<feature type="region of interest" description="Disordered" evidence="4">
    <location>
        <begin position="1"/>
        <end position="22"/>
    </location>
</feature>
<feature type="compositionally biased region" description="Basic and acidic residues" evidence="4">
    <location>
        <begin position="11"/>
        <end position="22"/>
    </location>
</feature>
<dbReference type="InterPro" id="IPR036226">
    <property type="entry name" value="LipOase_C_sf"/>
</dbReference>
<gene>
    <name evidence="6" type="ordered locus">MTR_4g088805</name>
    <name evidence="7" type="ORF">MtrunA17_Chr4g0047271</name>
</gene>
<dbReference type="EMBL" id="PSQE01000004">
    <property type="protein sequence ID" value="RHN62425.1"/>
    <property type="molecule type" value="Genomic_DNA"/>
</dbReference>
<dbReference type="EMBL" id="CM001220">
    <property type="protein sequence ID" value="KEH31066.1"/>
    <property type="molecule type" value="Genomic_DNA"/>
</dbReference>
<evidence type="ECO:0000313" key="7">
    <source>
        <dbReference type="EMBL" id="RHN62425.1"/>
    </source>
</evidence>
<dbReference type="OMA" id="SAPSHTM"/>
<dbReference type="PROSITE" id="PS51393">
    <property type="entry name" value="LIPOXYGENASE_3"/>
    <property type="match status" value="1"/>
</dbReference>
<evidence type="ECO:0000313" key="6">
    <source>
        <dbReference type="EMBL" id="KEH31066.1"/>
    </source>
</evidence>
<dbReference type="GO" id="GO:0046872">
    <property type="term" value="F:metal ion binding"/>
    <property type="evidence" value="ECO:0007669"/>
    <property type="project" value="UniProtKB-KW"/>
</dbReference>
<dbReference type="Pfam" id="PF00305">
    <property type="entry name" value="Lipoxygenase"/>
    <property type="match status" value="1"/>
</dbReference>
<keyword evidence="3 7" id="KW-0560">Oxidoreductase</keyword>
<evidence type="ECO:0000256" key="3">
    <source>
        <dbReference type="ARBA" id="ARBA00023002"/>
    </source>
</evidence>